<evidence type="ECO:0000256" key="4">
    <source>
        <dbReference type="ARBA" id="ARBA00023136"/>
    </source>
</evidence>
<dbReference type="GO" id="GO:0009306">
    <property type="term" value="P:protein secretion"/>
    <property type="evidence" value="ECO:0007669"/>
    <property type="project" value="InterPro"/>
</dbReference>
<keyword evidence="2" id="KW-0812">Transmembrane</keyword>
<keyword evidence="7" id="KW-1185">Reference proteome</keyword>
<keyword evidence="4" id="KW-0472">Membrane</keyword>
<reference evidence="7" key="1">
    <citation type="submission" date="2016-10" db="EMBL/GenBank/DDBJ databases">
        <authorList>
            <person name="Varghese N."/>
            <person name="Submissions S."/>
        </authorList>
    </citation>
    <scope>NUCLEOTIDE SEQUENCE [LARGE SCALE GENOMIC DNA]</scope>
    <source>
        <strain evidence="7">XBD1002</strain>
    </source>
</reference>
<name>A0A1I3K5S7_9SPIR</name>
<dbReference type="InterPro" id="IPR007452">
    <property type="entry name" value="TamB_C"/>
</dbReference>
<organism evidence="6 7">
    <name type="scientific">Treponema bryantii</name>
    <dbReference type="NCBI Taxonomy" id="163"/>
    <lineage>
        <taxon>Bacteria</taxon>
        <taxon>Pseudomonadati</taxon>
        <taxon>Spirochaetota</taxon>
        <taxon>Spirochaetia</taxon>
        <taxon>Spirochaetales</taxon>
        <taxon>Treponemataceae</taxon>
        <taxon>Treponema</taxon>
    </lineage>
</organism>
<evidence type="ECO:0000256" key="3">
    <source>
        <dbReference type="ARBA" id="ARBA00022989"/>
    </source>
</evidence>
<protein>
    <recommendedName>
        <fullName evidence="5">Translocation and assembly module TamB C-terminal domain-containing protein</fullName>
    </recommendedName>
</protein>
<feature type="domain" description="Translocation and assembly module TamB C-terminal" evidence="5">
    <location>
        <begin position="1154"/>
        <end position="1402"/>
    </location>
</feature>
<evidence type="ECO:0000256" key="1">
    <source>
        <dbReference type="ARBA" id="ARBA00004167"/>
    </source>
</evidence>
<evidence type="ECO:0000313" key="7">
    <source>
        <dbReference type="Proteomes" id="UP000182737"/>
    </source>
</evidence>
<dbReference type="Proteomes" id="UP000182737">
    <property type="component" value="Unassembled WGS sequence"/>
</dbReference>
<dbReference type="GO" id="GO:0005886">
    <property type="term" value="C:plasma membrane"/>
    <property type="evidence" value="ECO:0007669"/>
    <property type="project" value="InterPro"/>
</dbReference>
<evidence type="ECO:0000259" key="5">
    <source>
        <dbReference type="Pfam" id="PF04357"/>
    </source>
</evidence>
<dbReference type="Pfam" id="PF04357">
    <property type="entry name" value="TamB"/>
    <property type="match status" value="1"/>
</dbReference>
<comment type="subcellular location">
    <subcellularLocation>
        <location evidence="1">Membrane</location>
        <topology evidence="1">Single-pass membrane protein</topology>
    </subcellularLocation>
</comment>
<dbReference type="OrthoDB" id="354433at2"/>
<gene>
    <name evidence="6" type="ORF">SAMN04487775_10476</name>
</gene>
<accession>A0A1I3K5S7</accession>
<evidence type="ECO:0000313" key="6">
    <source>
        <dbReference type="EMBL" id="SFI67565.1"/>
    </source>
</evidence>
<keyword evidence="3" id="KW-1133">Transmembrane helix</keyword>
<sequence>MGSLYKNGRVRSYIMILLVLAALLISAPVKKIITSGVNERINGFTTLLHEKTGLSISYEKLSPSLLSNFYIHNIKVFDDDGNQLLSVNKTRITYSIFNLLKKDLQKGISSVVIDGINLDVDELVKLAEKFSTSGESSQGLAEIKKIIPGNIKLKNIYLEYNDENVSALLNLKNIGVSNSLKKNTIDIQADAVLNTKIAAIKRNISGKLALSGSVTDVFDGSQLNLKLRDFTDGDFRLNKLNLHASYTGGTVEMHTIQAVNPISLGVFYDFNKGDVNAQLRLEKLKPLSLLTINSKQMELRKFRDLTVTTNTIVKCNINNKTLNFITDTNALVPDEVFPGGAELSLSLYGDEKKAELTKLSVNGERCSAAAKLSLVYDTAQISGYIEVPEYQLPNGNIISTEVYFDPLDKGFMAFSPQLFVGNRSLSALQLKVLPQSDSYDFTFEIYDYSHLEELEPGMIKVDGSYLNASSYFQTNITLSSLYLDSMAALAAQFLPEDDAQTVTSIQKNLEPYLLSGDIYASTDLKTFSYNIPYVLLANTQADNQALMFALNGTDSSIQLNQLSLIVGNFALEASASLDSAPDSSDKFFTADINIDSIPYHFSGTIMPEIITVTGDYGTDIEMRIKENNAFDGHLLFKSIPVKFLDKSIIFSTAANFAYDKENGPSLQISQLEVELADGNVSVNPKLVVSGSATKYGARMDTIAYSDFYSVLEGTADAILNINEDVFDSIGLAMNLHNPITDEMIIIDGSISNPEHLPMTKDNILKYIYLNLQMQLKNFSLSRFVEQSNDNNIISGMLFTSGTLEHPYIALNVDSLSVLVAAEMLTGKGNIVVEDRDITISDLSINYDGMDFSNIQATASLTDMTVNATGEFNYGVMDKTLYAPLTLTMDNAIVPEGKLLPDSFTVTLTTPAFGGSLIKKPFPLSFSFLYANDIFSIYSSDNCGLYGTYTKDGLLELNLDNKNFISAKMDGLVDLRVMNLEMYDILVDIPKACANLNIDDLLVAESGLFAGDFVITGTINDPELNGSANIVSPVIKCPMVFNKQKISAPQISMNIISNEIQIPETILSLKNNQRLLAALTIYLNKWNLDHLEGTFSSYKTDLIPVNFKTDVVSLNGNVSLNVDMYMENDVVELTGNIAGENVDLAVQLFALANLSSGAEDMAMPVQVVTDLDITLGTHASVRLDPVLRCVFVPNTTMKVVVNQPEDLYMIDGELKFKSGDIAYLNRSFYIKSGNIKFNKDDIANPTITVNAETREKDDRGQTVKIVMAVEEQELLDMQPRFSSIPAKSENEIRSLLGQIVMADSDTAGDFLFAASDYAIQSTVVRQAENKLRDLLNFDIFSLRTNVLQNTYNYSIERNSTKEKISIGNFLDNTTVYIGKYLGSSLYVDAMLHVSFEDGDANNIAAAGKMLFQPEFGMELESPFANIRVNMAPDINALLKNQFVPSTSVTLSWKYAF</sequence>
<proteinExistence type="predicted"/>
<dbReference type="RefSeq" id="WP_074931191.1">
    <property type="nucleotide sequence ID" value="NZ_FORI01000004.1"/>
</dbReference>
<dbReference type="EMBL" id="FORI01000004">
    <property type="protein sequence ID" value="SFI67565.1"/>
    <property type="molecule type" value="Genomic_DNA"/>
</dbReference>
<evidence type="ECO:0000256" key="2">
    <source>
        <dbReference type="ARBA" id="ARBA00022692"/>
    </source>
</evidence>